<accession>A0A0E9S5M9</accession>
<dbReference type="EMBL" id="GBXM01071981">
    <property type="protein sequence ID" value="JAH36596.1"/>
    <property type="molecule type" value="Transcribed_RNA"/>
</dbReference>
<evidence type="ECO:0000313" key="2">
    <source>
        <dbReference type="EMBL" id="JAH36596.1"/>
    </source>
</evidence>
<name>A0A0E9S5M9_ANGAN</name>
<dbReference type="AlphaFoldDB" id="A0A0E9S5M9"/>
<keyword evidence="1" id="KW-0812">Transmembrane</keyword>
<keyword evidence="1" id="KW-1133">Transmembrane helix</keyword>
<reference evidence="2" key="1">
    <citation type="submission" date="2014-11" db="EMBL/GenBank/DDBJ databases">
        <authorList>
            <person name="Amaro Gonzalez C."/>
        </authorList>
    </citation>
    <scope>NUCLEOTIDE SEQUENCE</scope>
</reference>
<protein>
    <submittedName>
        <fullName evidence="2">Uncharacterized protein</fullName>
    </submittedName>
</protein>
<evidence type="ECO:0000256" key="1">
    <source>
        <dbReference type="SAM" id="Phobius"/>
    </source>
</evidence>
<organism evidence="2">
    <name type="scientific">Anguilla anguilla</name>
    <name type="common">European freshwater eel</name>
    <name type="synonym">Muraena anguilla</name>
    <dbReference type="NCBI Taxonomy" id="7936"/>
    <lineage>
        <taxon>Eukaryota</taxon>
        <taxon>Metazoa</taxon>
        <taxon>Chordata</taxon>
        <taxon>Craniata</taxon>
        <taxon>Vertebrata</taxon>
        <taxon>Euteleostomi</taxon>
        <taxon>Actinopterygii</taxon>
        <taxon>Neopterygii</taxon>
        <taxon>Teleostei</taxon>
        <taxon>Anguilliformes</taxon>
        <taxon>Anguillidae</taxon>
        <taxon>Anguilla</taxon>
    </lineage>
</organism>
<sequence>MNYKYVISLHAYYSIKMFIIFLDNVRNDTPYLKRKFYFSLYI</sequence>
<proteinExistence type="predicted"/>
<feature type="transmembrane region" description="Helical" evidence="1">
    <location>
        <begin position="6"/>
        <end position="25"/>
    </location>
</feature>
<reference evidence="2" key="2">
    <citation type="journal article" date="2015" name="Fish Shellfish Immunol.">
        <title>Early steps in the European eel (Anguilla anguilla)-Vibrio vulnificus interaction in the gills: Role of the RtxA13 toxin.</title>
        <authorList>
            <person name="Callol A."/>
            <person name="Pajuelo D."/>
            <person name="Ebbesson L."/>
            <person name="Teles M."/>
            <person name="MacKenzie S."/>
            <person name="Amaro C."/>
        </authorList>
    </citation>
    <scope>NUCLEOTIDE SEQUENCE</scope>
</reference>
<keyword evidence="1" id="KW-0472">Membrane</keyword>